<dbReference type="PANTHER" id="PTHR40644:SF1">
    <property type="entry name" value="UPF0653 PROTEIN C607.02C"/>
    <property type="match status" value="1"/>
</dbReference>
<feature type="compositionally biased region" description="Polar residues" evidence="1">
    <location>
        <begin position="71"/>
        <end position="82"/>
    </location>
</feature>
<proteinExistence type="predicted"/>
<keyword evidence="3" id="KW-1185">Reference proteome</keyword>
<organism evidence="2 3">
    <name type="scientific">Monascus purpureus</name>
    <name type="common">Red mold</name>
    <name type="synonym">Monascus anka</name>
    <dbReference type="NCBI Taxonomy" id="5098"/>
    <lineage>
        <taxon>Eukaryota</taxon>
        <taxon>Fungi</taxon>
        <taxon>Dikarya</taxon>
        <taxon>Ascomycota</taxon>
        <taxon>Pezizomycotina</taxon>
        <taxon>Eurotiomycetes</taxon>
        <taxon>Eurotiomycetidae</taxon>
        <taxon>Eurotiales</taxon>
        <taxon>Aspergillaceae</taxon>
        <taxon>Monascus</taxon>
    </lineage>
</organism>
<dbReference type="EMBL" id="VIFY01000043">
    <property type="protein sequence ID" value="TQB73463.1"/>
    <property type="molecule type" value="Genomic_DNA"/>
</dbReference>
<feature type="region of interest" description="Disordered" evidence="1">
    <location>
        <begin position="1"/>
        <end position="147"/>
    </location>
</feature>
<feature type="compositionally biased region" description="Basic and acidic residues" evidence="1">
    <location>
        <begin position="201"/>
        <end position="217"/>
    </location>
</feature>
<dbReference type="PANTHER" id="PTHR40644">
    <property type="entry name" value="UPF0653 PROTEIN C607.02C"/>
    <property type="match status" value="1"/>
</dbReference>
<evidence type="ECO:0000313" key="2">
    <source>
        <dbReference type="EMBL" id="TQB73463.1"/>
    </source>
</evidence>
<feature type="region of interest" description="Disordered" evidence="1">
    <location>
        <begin position="201"/>
        <end position="263"/>
    </location>
</feature>
<comment type="caution">
    <text evidence="2">The sequence shown here is derived from an EMBL/GenBank/DDBJ whole genome shotgun (WGS) entry which is preliminary data.</text>
</comment>
<dbReference type="Proteomes" id="UP000319663">
    <property type="component" value="Unassembled WGS sequence"/>
</dbReference>
<dbReference type="OrthoDB" id="5876637at2759"/>
<feature type="compositionally biased region" description="Polar residues" evidence="1">
    <location>
        <begin position="41"/>
        <end position="60"/>
    </location>
</feature>
<gene>
    <name evidence="2" type="ORF">MPDQ_005773</name>
</gene>
<feature type="compositionally biased region" description="Basic residues" evidence="1">
    <location>
        <begin position="238"/>
        <end position="248"/>
    </location>
</feature>
<feature type="compositionally biased region" description="Basic and acidic residues" evidence="1">
    <location>
        <begin position="226"/>
        <end position="237"/>
    </location>
</feature>
<feature type="compositionally biased region" description="Low complexity" evidence="1">
    <location>
        <begin position="95"/>
        <end position="107"/>
    </location>
</feature>
<sequence>MPHKHKRRGNDDSIYDLPPSVIAKPLPVRDPGKNQHKGSRAKNQQKPSSSLHAIKNNPQDDTPKAFKRLLQYQQRQSKSASTGLDDREHRKKKGNSNSNNNNNNNNNTKKRKRGNDDTGPVATTKQTKKESNQTSTETKAIPKIMPGEKFSDFAARVDRALPLSGIQKSARPAPSDLPKLREERRTKHEKRLLRLQKQWREEEERIREREAAEREEREAEMEEELELWKKWEAERRGSKARKKNKNKKNKDGAGAVDDDADPWAKLKNRDPVVKANPFDVVQAPPQLTKPREVFKVRGGAGVDVANVPAAAGSLRRREELAGERRNIVEEYRRLMSEKRKQ</sequence>
<accession>A0A507QXZ0</accession>
<protein>
    <submittedName>
        <fullName evidence="2">Uncharacterized protein</fullName>
    </submittedName>
</protein>
<dbReference type="AlphaFoldDB" id="A0A507QXZ0"/>
<reference evidence="2 3" key="1">
    <citation type="submission" date="2019-06" db="EMBL/GenBank/DDBJ databases">
        <title>Wine fermentation using esterase from Monascus purpureus.</title>
        <authorList>
            <person name="Geng C."/>
            <person name="Zhang Y."/>
        </authorList>
    </citation>
    <scope>NUCLEOTIDE SEQUENCE [LARGE SCALE GENOMIC DNA]</scope>
    <source>
        <strain evidence="2">HQ1</strain>
    </source>
</reference>
<name>A0A507QXZ0_MONPU</name>
<evidence type="ECO:0000256" key="1">
    <source>
        <dbReference type="SAM" id="MobiDB-lite"/>
    </source>
</evidence>
<feature type="region of interest" description="Disordered" evidence="1">
    <location>
        <begin position="164"/>
        <end position="189"/>
    </location>
</feature>
<evidence type="ECO:0000313" key="3">
    <source>
        <dbReference type="Proteomes" id="UP000319663"/>
    </source>
</evidence>